<dbReference type="SUPFAM" id="SSF53649">
    <property type="entry name" value="Alkaline phosphatase-like"/>
    <property type="match status" value="1"/>
</dbReference>
<dbReference type="InterPro" id="IPR000917">
    <property type="entry name" value="Sulfatase_N"/>
</dbReference>
<name>A0A4S1E0L4_9FLAO</name>
<evidence type="ECO:0000259" key="7">
    <source>
        <dbReference type="Pfam" id="PF00884"/>
    </source>
</evidence>
<protein>
    <submittedName>
        <fullName evidence="8">DUF1501 domain-containing protein</fullName>
    </submittedName>
</protein>
<dbReference type="EMBL" id="SRSO01000003">
    <property type="protein sequence ID" value="TGV04181.1"/>
    <property type="molecule type" value="Genomic_DNA"/>
</dbReference>
<dbReference type="PANTHER" id="PTHR42693:SF42">
    <property type="entry name" value="ARYLSULFATASE G"/>
    <property type="match status" value="1"/>
</dbReference>
<dbReference type="Gene3D" id="3.40.720.10">
    <property type="entry name" value="Alkaline Phosphatase, subunit A"/>
    <property type="match status" value="1"/>
</dbReference>
<evidence type="ECO:0000256" key="5">
    <source>
        <dbReference type="ARBA" id="ARBA00022801"/>
    </source>
</evidence>
<reference evidence="8 9" key="1">
    <citation type="submission" date="2019-04" db="EMBL/GenBank/DDBJ databases">
        <authorList>
            <person name="Liu A."/>
        </authorList>
    </citation>
    <scope>NUCLEOTIDE SEQUENCE [LARGE SCALE GENOMIC DNA]</scope>
    <source>
        <strain evidence="8 9">RZ03</strain>
    </source>
</reference>
<dbReference type="PROSITE" id="PS00149">
    <property type="entry name" value="SULFATASE_2"/>
    <property type="match status" value="1"/>
</dbReference>
<evidence type="ECO:0000256" key="4">
    <source>
        <dbReference type="ARBA" id="ARBA00022729"/>
    </source>
</evidence>
<keyword evidence="5" id="KW-0378">Hydrolase</keyword>
<dbReference type="GO" id="GO:0004065">
    <property type="term" value="F:arylsulfatase activity"/>
    <property type="evidence" value="ECO:0007669"/>
    <property type="project" value="TreeGrafter"/>
</dbReference>
<accession>A0A4S1E0L4</accession>
<sequence>MSKNIIVCMLSLLLFSSCKGNKVLGEETVEKFTKKSPPNIIFILADDLGFADLGFTGSDLYQTPNIDKLASQSMYFTKAHASHPTCQPSRISLITGKTPSRLGAVSHGSLGGVTGSGIEMTSEEITYGNVLQKVGYTTAHIGKWHIGSGDNGPKDRGFDVEIASNEFCCPGSYNYPYKSKTLNAEKTKKSAIPDLESYSPQTHLTEALSAEAAKFIENQKDSKKPFFLNLWYYAVHTPMEANKAKIEKYKKLITPEHKHKHATYAALVEHLDDGVGAIIKTLEDNGMADNTIIIFMGDNGGELRSGITKNYPLRGGKGMFYEGGTRVPMFVYWPGVVTPGSISNERVAGWDIYPTLLTMANVKEDVERNKNIDGVDLTPLLKDPSVKFENRQFNWIKYVSLIHYANKTERNWPGRSIIKDDWKLIEYFNMPYALDRHQFLLFNLNEDPSETKNLAKENPEKLEALKSAMDKWGEDVNAPKYDMEKFYGEVYKASLTK</sequence>
<keyword evidence="4" id="KW-0732">Signal</keyword>
<feature type="domain" description="Sulfatase N-terminal" evidence="7">
    <location>
        <begin position="38"/>
        <end position="361"/>
    </location>
</feature>
<keyword evidence="9" id="KW-1185">Reference proteome</keyword>
<dbReference type="InterPro" id="IPR017850">
    <property type="entry name" value="Alkaline_phosphatase_core_sf"/>
</dbReference>
<evidence type="ECO:0000256" key="3">
    <source>
        <dbReference type="ARBA" id="ARBA00022723"/>
    </source>
</evidence>
<comment type="similarity">
    <text evidence="2">Belongs to the sulfatase family.</text>
</comment>
<comment type="cofactor">
    <cofactor evidence="1">
        <name>Ca(2+)</name>
        <dbReference type="ChEBI" id="CHEBI:29108"/>
    </cofactor>
</comment>
<proteinExistence type="inferred from homology"/>
<evidence type="ECO:0000313" key="8">
    <source>
        <dbReference type="EMBL" id="TGV04181.1"/>
    </source>
</evidence>
<dbReference type="Gene3D" id="3.30.1120.10">
    <property type="match status" value="1"/>
</dbReference>
<dbReference type="PROSITE" id="PS51257">
    <property type="entry name" value="PROKAR_LIPOPROTEIN"/>
    <property type="match status" value="1"/>
</dbReference>
<keyword evidence="6" id="KW-0106">Calcium</keyword>
<dbReference type="CDD" id="cd16144">
    <property type="entry name" value="ARS_like"/>
    <property type="match status" value="1"/>
</dbReference>
<dbReference type="GO" id="GO:0046872">
    <property type="term" value="F:metal ion binding"/>
    <property type="evidence" value="ECO:0007669"/>
    <property type="project" value="UniProtKB-KW"/>
</dbReference>
<dbReference type="OrthoDB" id="9765065at2"/>
<evidence type="ECO:0000313" key="9">
    <source>
        <dbReference type="Proteomes" id="UP000307602"/>
    </source>
</evidence>
<keyword evidence="3" id="KW-0479">Metal-binding</keyword>
<dbReference type="InterPro" id="IPR050738">
    <property type="entry name" value="Sulfatase"/>
</dbReference>
<evidence type="ECO:0000256" key="2">
    <source>
        <dbReference type="ARBA" id="ARBA00008779"/>
    </source>
</evidence>
<organism evidence="8 9">
    <name type="scientific">Flavivirga rizhaonensis</name>
    <dbReference type="NCBI Taxonomy" id="2559571"/>
    <lineage>
        <taxon>Bacteria</taxon>
        <taxon>Pseudomonadati</taxon>
        <taxon>Bacteroidota</taxon>
        <taxon>Flavobacteriia</taxon>
        <taxon>Flavobacteriales</taxon>
        <taxon>Flavobacteriaceae</taxon>
        <taxon>Flavivirga</taxon>
    </lineage>
</organism>
<gene>
    <name evidence="8" type="ORF">EM932_03315</name>
</gene>
<dbReference type="InterPro" id="IPR024607">
    <property type="entry name" value="Sulfatase_CS"/>
</dbReference>
<dbReference type="Pfam" id="PF00884">
    <property type="entry name" value="Sulfatase"/>
    <property type="match status" value="1"/>
</dbReference>
<evidence type="ECO:0000256" key="6">
    <source>
        <dbReference type="ARBA" id="ARBA00022837"/>
    </source>
</evidence>
<dbReference type="Proteomes" id="UP000307602">
    <property type="component" value="Unassembled WGS sequence"/>
</dbReference>
<evidence type="ECO:0000256" key="1">
    <source>
        <dbReference type="ARBA" id="ARBA00001913"/>
    </source>
</evidence>
<comment type="caution">
    <text evidence="8">The sequence shown here is derived from an EMBL/GenBank/DDBJ whole genome shotgun (WGS) entry which is preliminary data.</text>
</comment>
<dbReference type="RefSeq" id="WP_135875467.1">
    <property type="nucleotide sequence ID" value="NZ_SRSO01000003.1"/>
</dbReference>
<dbReference type="PANTHER" id="PTHR42693">
    <property type="entry name" value="ARYLSULFATASE FAMILY MEMBER"/>
    <property type="match status" value="1"/>
</dbReference>
<dbReference type="AlphaFoldDB" id="A0A4S1E0L4"/>